<dbReference type="AlphaFoldDB" id="A0A7S0IB75"/>
<sequence length="246" mass="26394">MVLVVTPTLASIALAGRPSLGRSRGGTGAMTLPLPSTSSPRQPAKPIGRSGRSSRGSIQVAASPLPIADVAALFDNPFSKAAEEVDSSLPGWFPALSFIAYVLVLREVRRIRQREERKAREKMAKAAQEAAQRKVESMGPEVWGKLIVCLVIDALGDSSFLLPGLGEGTDIAYAPLEAFLLSQLFRSKVVSGVGFVEEALPFTDVIPTATLAWMTETFFSDTWPGRALGLGGDKPVDREKDEKKDK</sequence>
<evidence type="ECO:0000313" key="2">
    <source>
        <dbReference type="EMBL" id="CAD8516495.1"/>
    </source>
</evidence>
<proteinExistence type="predicted"/>
<reference evidence="2" key="1">
    <citation type="submission" date="2021-01" db="EMBL/GenBank/DDBJ databases">
        <authorList>
            <person name="Corre E."/>
            <person name="Pelletier E."/>
            <person name="Niang G."/>
            <person name="Scheremetjew M."/>
            <person name="Finn R."/>
            <person name="Kale V."/>
            <person name="Holt S."/>
            <person name="Cochrane G."/>
            <person name="Meng A."/>
            <person name="Brown T."/>
            <person name="Cohen L."/>
        </authorList>
    </citation>
    <scope>NUCLEOTIDE SEQUENCE</scope>
    <source>
        <strain evidence="2">CCMP1723</strain>
    </source>
</reference>
<accession>A0A7S0IB75</accession>
<dbReference type="EMBL" id="HBEQ01004977">
    <property type="protein sequence ID" value="CAD8516495.1"/>
    <property type="molecule type" value="Transcribed_RNA"/>
</dbReference>
<gene>
    <name evidence="2" type="ORF">MCOM1403_LOCUS3921</name>
</gene>
<evidence type="ECO:0000256" key="1">
    <source>
        <dbReference type="SAM" id="MobiDB-lite"/>
    </source>
</evidence>
<protein>
    <submittedName>
        <fullName evidence="2">Uncharacterized protein</fullName>
    </submittedName>
</protein>
<feature type="region of interest" description="Disordered" evidence="1">
    <location>
        <begin position="21"/>
        <end position="56"/>
    </location>
</feature>
<name>A0A7S0IB75_MICPS</name>
<organism evidence="2">
    <name type="scientific">Micromonas pusilla</name>
    <name type="common">Picoplanktonic green alga</name>
    <name type="synonym">Chromulina pusilla</name>
    <dbReference type="NCBI Taxonomy" id="38833"/>
    <lineage>
        <taxon>Eukaryota</taxon>
        <taxon>Viridiplantae</taxon>
        <taxon>Chlorophyta</taxon>
        <taxon>Mamiellophyceae</taxon>
        <taxon>Mamiellales</taxon>
        <taxon>Mamiellaceae</taxon>
        <taxon>Micromonas</taxon>
    </lineage>
</organism>